<dbReference type="Proteomes" id="UP000010802">
    <property type="component" value="Chromosome"/>
</dbReference>
<dbReference type="InterPro" id="IPR006450">
    <property type="entry name" value="Phage_HK97_gp6-like"/>
</dbReference>
<proteinExistence type="predicted"/>
<dbReference type="NCBIfam" id="TIGR01560">
    <property type="entry name" value="put_DNA_pack"/>
    <property type="match status" value="1"/>
</dbReference>
<keyword evidence="2" id="KW-1185">Reference proteome</keyword>
<dbReference type="InterPro" id="IPR021146">
    <property type="entry name" value="Phage_gp6-like_head-tail"/>
</dbReference>
<dbReference type="CDD" id="cd08054">
    <property type="entry name" value="gp6"/>
    <property type="match status" value="1"/>
</dbReference>
<dbReference type="KEGG" id="tep:TepRe1_2420"/>
<reference evidence="2" key="1">
    <citation type="journal article" date="2013" name="Genome Announc.">
        <title>First genome sequence of a syntrophic acetate-oxidizing bacterium, Tepidanaerobacter acetatoxydans strain Re1.</title>
        <authorList>
            <person name="Manzoor S."/>
            <person name="Bongcam-Rudloff E."/>
            <person name="Schnurer A."/>
            <person name="Muller B."/>
        </authorList>
    </citation>
    <scope>NUCLEOTIDE SEQUENCE [LARGE SCALE GENOMIC DNA]</scope>
    <source>
        <strain evidence="2">Re1</strain>
    </source>
</reference>
<dbReference type="AlphaFoldDB" id="F4LTS5"/>
<dbReference type="STRING" id="1209989.TepRe1_2420"/>
<evidence type="ECO:0000313" key="1">
    <source>
        <dbReference type="EMBL" id="CCP27470.1"/>
    </source>
</evidence>
<dbReference type="OrthoDB" id="5654at2"/>
<dbReference type="RefSeq" id="WP_013779441.1">
    <property type="nucleotide sequence ID" value="NC_015519.1"/>
</dbReference>
<gene>
    <name evidence="1" type="ordered locus">TEPIRE1_2602</name>
</gene>
<dbReference type="eggNOG" id="ENOG5033E66">
    <property type="taxonomic scope" value="Bacteria"/>
</dbReference>
<accession>F4LTS5</accession>
<name>F4LTS5_TEPAE</name>
<dbReference type="HOGENOM" id="CLU_085951_4_3_9"/>
<protein>
    <submittedName>
        <fullName evidence="1">Uncharacterized phage DNA packaging-like protein</fullName>
    </submittedName>
</protein>
<accession>L0S2G7</accession>
<organism evidence="1 2">
    <name type="scientific">Tepidanaerobacter acetatoxydans (strain DSM 21804 / JCM 16047 / Re1)</name>
    <dbReference type="NCBI Taxonomy" id="1209989"/>
    <lineage>
        <taxon>Bacteria</taxon>
        <taxon>Bacillati</taxon>
        <taxon>Bacillota</taxon>
        <taxon>Clostridia</taxon>
        <taxon>Thermosediminibacterales</taxon>
        <taxon>Tepidanaerobacteraceae</taxon>
        <taxon>Tepidanaerobacter</taxon>
    </lineage>
</organism>
<evidence type="ECO:0000313" key="2">
    <source>
        <dbReference type="Proteomes" id="UP000010802"/>
    </source>
</evidence>
<dbReference type="KEGG" id="tae:TepiRe1_2602"/>
<dbReference type="Gene3D" id="1.10.3230.30">
    <property type="entry name" value="Phage gp6-like head-tail connector protein"/>
    <property type="match status" value="1"/>
</dbReference>
<dbReference type="PATRIC" id="fig|1209989.3.peg.2990"/>
<sequence>MIITLEEAKMYLKVDHTEEDDLIESLIDAAETYLKNATGRTFDGSNYIARLFCLTLVTDWYENRGLMVGKVGEGARPVIESLLAQLNYCFPEVEK</sequence>
<dbReference type="Pfam" id="PF05135">
    <property type="entry name" value="Phage_connect_1"/>
    <property type="match status" value="1"/>
</dbReference>
<dbReference type="EMBL" id="HF563609">
    <property type="protein sequence ID" value="CCP27470.1"/>
    <property type="molecule type" value="Genomic_DNA"/>
</dbReference>